<proteinExistence type="inferred from homology"/>
<dbReference type="AlphaFoldDB" id="A0A4P8ID80"/>
<evidence type="ECO:0000313" key="18">
    <source>
        <dbReference type="Proteomes" id="UP000298653"/>
    </source>
</evidence>
<dbReference type="Pfam" id="PF00383">
    <property type="entry name" value="dCMP_cyt_deam_1"/>
    <property type="match status" value="1"/>
</dbReference>
<evidence type="ECO:0000256" key="3">
    <source>
        <dbReference type="ARBA" id="ARBA00006576"/>
    </source>
</evidence>
<keyword evidence="6 14" id="KW-0479">Metal-binding</keyword>
<feature type="binding site" evidence="14">
    <location>
        <position position="86"/>
    </location>
    <ligand>
        <name>Zn(2+)</name>
        <dbReference type="ChEBI" id="CHEBI:29105"/>
        <note>catalytic</note>
    </ligand>
</feature>
<evidence type="ECO:0000256" key="15">
    <source>
        <dbReference type="RuleBase" id="RU364006"/>
    </source>
</evidence>
<reference evidence="17 18" key="1">
    <citation type="submission" date="2019-05" db="EMBL/GenBank/DDBJ databases">
        <title>Complete genome sequencing of Anaerostipes rhamnosivorans.</title>
        <authorList>
            <person name="Bui T.P.N."/>
            <person name="de Vos W.M."/>
        </authorList>
    </citation>
    <scope>NUCLEOTIDE SEQUENCE [LARGE SCALE GENOMIC DNA]</scope>
    <source>
        <strain evidence="17 18">1y2</strain>
    </source>
</reference>
<keyword evidence="7 15" id="KW-0378">Hydrolase</keyword>
<evidence type="ECO:0000313" key="17">
    <source>
        <dbReference type="EMBL" id="QCP35762.1"/>
    </source>
</evidence>
<dbReference type="EMBL" id="CP040058">
    <property type="protein sequence ID" value="QCP35762.1"/>
    <property type="molecule type" value="Genomic_DNA"/>
</dbReference>
<dbReference type="NCBIfam" id="NF004064">
    <property type="entry name" value="PRK05578.1"/>
    <property type="match status" value="1"/>
</dbReference>
<dbReference type="SUPFAM" id="SSF53927">
    <property type="entry name" value="Cytidine deaminase-like"/>
    <property type="match status" value="1"/>
</dbReference>
<comment type="function">
    <text evidence="2 15">This enzyme scavenges exogenous and endogenous cytidine and 2'-deoxycytidine for UMP synthesis.</text>
</comment>
<evidence type="ECO:0000256" key="1">
    <source>
        <dbReference type="ARBA" id="ARBA00001947"/>
    </source>
</evidence>
<evidence type="ECO:0000256" key="5">
    <source>
        <dbReference type="ARBA" id="ARBA00018266"/>
    </source>
</evidence>
<feature type="active site" description="Proton donor" evidence="12">
    <location>
        <position position="55"/>
    </location>
</feature>
<dbReference type="PANTHER" id="PTHR11644:SF2">
    <property type="entry name" value="CYTIDINE DEAMINASE"/>
    <property type="match status" value="1"/>
</dbReference>
<dbReference type="GO" id="GO:0042802">
    <property type="term" value="F:identical protein binding"/>
    <property type="evidence" value="ECO:0007669"/>
    <property type="project" value="UniProtKB-ARBA"/>
</dbReference>
<dbReference type="InterPro" id="IPR016192">
    <property type="entry name" value="APOBEC/CMP_deaminase_Zn-bd"/>
</dbReference>
<name>A0A4P8ID80_9FIRM</name>
<comment type="cofactor">
    <cofactor evidence="1 14 15">
        <name>Zn(2+)</name>
        <dbReference type="ChEBI" id="CHEBI:29105"/>
    </cofactor>
</comment>
<feature type="binding site" evidence="14">
    <location>
        <position position="89"/>
    </location>
    <ligand>
        <name>Zn(2+)</name>
        <dbReference type="ChEBI" id="CHEBI:29105"/>
        <note>catalytic</note>
    </ligand>
</feature>
<evidence type="ECO:0000259" key="16">
    <source>
        <dbReference type="PROSITE" id="PS51747"/>
    </source>
</evidence>
<dbReference type="InterPro" id="IPR016193">
    <property type="entry name" value="Cytidine_deaminase-like"/>
</dbReference>
<keyword evidence="8 14" id="KW-0862">Zinc</keyword>
<comment type="catalytic activity">
    <reaction evidence="11 15">
        <text>cytidine + H2O + H(+) = uridine + NH4(+)</text>
        <dbReference type="Rhea" id="RHEA:16069"/>
        <dbReference type="ChEBI" id="CHEBI:15377"/>
        <dbReference type="ChEBI" id="CHEBI:15378"/>
        <dbReference type="ChEBI" id="CHEBI:16704"/>
        <dbReference type="ChEBI" id="CHEBI:17562"/>
        <dbReference type="ChEBI" id="CHEBI:28938"/>
        <dbReference type="EC" id="3.5.4.5"/>
    </reaction>
</comment>
<evidence type="ECO:0000256" key="6">
    <source>
        <dbReference type="ARBA" id="ARBA00022723"/>
    </source>
</evidence>
<evidence type="ECO:0000256" key="10">
    <source>
        <dbReference type="ARBA" id="ARBA00049252"/>
    </source>
</evidence>
<evidence type="ECO:0000256" key="11">
    <source>
        <dbReference type="ARBA" id="ARBA00049558"/>
    </source>
</evidence>
<feature type="binding site" evidence="14">
    <location>
        <position position="53"/>
    </location>
    <ligand>
        <name>Zn(2+)</name>
        <dbReference type="ChEBI" id="CHEBI:29105"/>
        <note>catalytic</note>
    </ligand>
</feature>
<evidence type="ECO:0000256" key="9">
    <source>
        <dbReference type="ARBA" id="ARBA00032005"/>
    </source>
</evidence>
<evidence type="ECO:0000256" key="12">
    <source>
        <dbReference type="PIRSR" id="PIRSR606262-1"/>
    </source>
</evidence>
<dbReference type="KEGG" id="arf:AR1Y2_2308"/>
<dbReference type="NCBIfam" id="TIGR01354">
    <property type="entry name" value="cyt_deam_tetra"/>
    <property type="match status" value="1"/>
</dbReference>
<evidence type="ECO:0000256" key="7">
    <source>
        <dbReference type="ARBA" id="ARBA00022801"/>
    </source>
</evidence>
<evidence type="ECO:0000256" key="2">
    <source>
        <dbReference type="ARBA" id="ARBA00003949"/>
    </source>
</evidence>
<dbReference type="InterPro" id="IPR006262">
    <property type="entry name" value="Cyt_deam_tetra"/>
</dbReference>
<organism evidence="17 18">
    <name type="scientific">Anaerostipes rhamnosivorans</name>
    <dbReference type="NCBI Taxonomy" id="1229621"/>
    <lineage>
        <taxon>Bacteria</taxon>
        <taxon>Bacillati</taxon>
        <taxon>Bacillota</taxon>
        <taxon>Clostridia</taxon>
        <taxon>Lachnospirales</taxon>
        <taxon>Lachnospiraceae</taxon>
        <taxon>Anaerostipes</taxon>
    </lineage>
</organism>
<dbReference type="EC" id="3.5.4.5" evidence="4 15"/>
<protein>
    <recommendedName>
        <fullName evidence="5 15">Cytidine deaminase</fullName>
        <ecNumber evidence="4 15">3.5.4.5</ecNumber>
    </recommendedName>
    <alternativeName>
        <fullName evidence="9 15">Cytidine aminohydrolase</fullName>
    </alternativeName>
</protein>
<dbReference type="GO" id="GO:0072527">
    <property type="term" value="P:pyrimidine-containing compound metabolic process"/>
    <property type="evidence" value="ECO:0007669"/>
    <property type="project" value="UniProtKB-ARBA"/>
</dbReference>
<dbReference type="GO" id="GO:0005829">
    <property type="term" value="C:cytosol"/>
    <property type="evidence" value="ECO:0007669"/>
    <property type="project" value="TreeGrafter"/>
</dbReference>
<dbReference type="OrthoDB" id="9795347at2"/>
<evidence type="ECO:0000256" key="8">
    <source>
        <dbReference type="ARBA" id="ARBA00022833"/>
    </source>
</evidence>
<dbReference type="Proteomes" id="UP000298653">
    <property type="component" value="Chromosome"/>
</dbReference>
<dbReference type="PROSITE" id="PS00903">
    <property type="entry name" value="CYT_DCMP_DEAMINASES_1"/>
    <property type="match status" value="1"/>
</dbReference>
<dbReference type="FunFam" id="3.40.140.10:FF:000008">
    <property type="entry name" value="Cytidine deaminase"/>
    <property type="match status" value="1"/>
</dbReference>
<feature type="binding site" evidence="13">
    <location>
        <begin position="42"/>
        <end position="48"/>
    </location>
    <ligand>
        <name>substrate</name>
    </ligand>
</feature>
<evidence type="ECO:0000256" key="4">
    <source>
        <dbReference type="ARBA" id="ARBA00012783"/>
    </source>
</evidence>
<dbReference type="RefSeq" id="WP_137329083.1">
    <property type="nucleotide sequence ID" value="NZ_CP040058.1"/>
</dbReference>
<gene>
    <name evidence="17" type="ORF">AR1Y2_2308</name>
</gene>
<sequence length="126" mass="13636">MNDRELLGLAKEARKRAYAPYSGFFVGAALLCADGSIYTGCNVENASYGAAICAERNAISTAVADGKREFEAIAIAAEGKGCVYPCGICLQVMNEFSKEMRVICQDQERFQSFSLGELLPKGFDEL</sequence>
<comment type="similarity">
    <text evidence="3 15">Belongs to the cytidine and deoxycytidylate deaminase family.</text>
</comment>
<dbReference type="InterPro" id="IPR050202">
    <property type="entry name" value="Cyt/Deoxycyt_deaminase"/>
</dbReference>
<evidence type="ECO:0000256" key="13">
    <source>
        <dbReference type="PIRSR" id="PIRSR606262-2"/>
    </source>
</evidence>
<evidence type="ECO:0000256" key="14">
    <source>
        <dbReference type="PIRSR" id="PIRSR606262-3"/>
    </source>
</evidence>
<dbReference type="GO" id="GO:0055086">
    <property type="term" value="P:nucleobase-containing small molecule metabolic process"/>
    <property type="evidence" value="ECO:0007669"/>
    <property type="project" value="UniProtKB-ARBA"/>
</dbReference>
<feature type="domain" description="CMP/dCMP-type deaminase" evidence="16">
    <location>
        <begin position="1"/>
        <end position="126"/>
    </location>
</feature>
<dbReference type="PANTHER" id="PTHR11644">
    <property type="entry name" value="CYTIDINE DEAMINASE"/>
    <property type="match status" value="1"/>
</dbReference>
<accession>A0A4P8ID80</accession>
<keyword evidence="18" id="KW-1185">Reference proteome</keyword>
<dbReference type="Gene3D" id="3.40.140.10">
    <property type="entry name" value="Cytidine Deaminase, domain 2"/>
    <property type="match status" value="1"/>
</dbReference>
<dbReference type="CDD" id="cd01283">
    <property type="entry name" value="cytidine_deaminase"/>
    <property type="match status" value="1"/>
</dbReference>
<dbReference type="PROSITE" id="PS51747">
    <property type="entry name" value="CYT_DCMP_DEAMINASES_2"/>
    <property type="match status" value="1"/>
</dbReference>
<dbReference type="GO" id="GO:0008270">
    <property type="term" value="F:zinc ion binding"/>
    <property type="evidence" value="ECO:0007669"/>
    <property type="project" value="UniProtKB-UniRule"/>
</dbReference>
<dbReference type="GO" id="GO:0004126">
    <property type="term" value="F:cytidine deaminase activity"/>
    <property type="evidence" value="ECO:0007669"/>
    <property type="project" value="UniProtKB-UniRule"/>
</dbReference>
<comment type="catalytic activity">
    <reaction evidence="10 15">
        <text>2'-deoxycytidine + H2O + H(+) = 2'-deoxyuridine + NH4(+)</text>
        <dbReference type="Rhea" id="RHEA:13433"/>
        <dbReference type="ChEBI" id="CHEBI:15377"/>
        <dbReference type="ChEBI" id="CHEBI:15378"/>
        <dbReference type="ChEBI" id="CHEBI:15698"/>
        <dbReference type="ChEBI" id="CHEBI:16450"/>
        <dbReference type="ChEBI" id="CHEBI:28938"/>
        <dbReference type="EC" id="3.5.4.5"/>
    </reaction>
</comment>
<dbReference type="InterPro" id="IPR002125">
    <property type="entry name" value="CMP_dCMP_dom"/>
</dbReference>